<dbReference type="AlphaFoldDB" id="M0P945"/>
<keyword evidence="1 2" id="KW-0238">DNA-binding</keyword>
<evidence type="ECO:0000256" key="1">
    <source>
        <dbReference type="ARBA" id="ARBA00023125"/>
    </source>
</evidence>
<dbReference type="Proteomes" id="UP000011575">
    <property type="component" value="Unassembled WGS sequence"/>
</dbReference>
<keyword evidence="5" id="KW-1185">Reference proteome</keyword>
<dbReference type="GO" id="GO:0003700">
    <property type="term" value="F:DNA-binding transcription factor activity"/>
    <property type="evidence" value="ECO:0007669"/>
    <property type="project" value="TreeGrafter"/>
</dbReference>
<evidence type="ECO:0000259" key="3">
    <source>
        <dbReference type="PROSITE" id="PS50977"/>
    </source>
</evidence>
<name>M0P945_9EURY</name>
<dbReference type="Gene3D" id="1.10.357.10">
    <property type="entry name" value="Tetracycline Repressor, domain 2"/>
    <property type="match status" value="1"/>
</dbReference>
<evidence type="ECO:0000313" key="5">
    <source>
        <dbReference type="Proteomes" id="UP000011575"/>
    </source>
</evidence>
<dbReference type="OrthoDB" id="135877at2157"/>
<dbReference type="PROSITE" id="PS50977">
    <property type="entry name" value="HTH_TETR_2"/>
    <property type="match status" value="1"/>
</dbReference>
<dbReference type="InterPro" id="IPR001647">
    <property type="entry name" value="HTH_TetR"/>
</dbReference>
<dbReference type="PRINTS" id="PR00455">
    <property type="entry name" value="HTHTETR"/>
</dbReference>
<feature type="DNA-binding region" description="H-T-H motif" evidence="2">
    <location>
        <begin position="33"/>
        <end position="52"/>
    </location>
</feature>
<accession>M0P945</accession>
<proteinExistence type="predicted"/>
<dbReference type="InterPro" id="IPR036271">
    <property type="entry name" value="Tet_transcr_reg_TetR-rel_C_sf"/>
</dbReference>
<gene>
    <name evidence="4" type="ORF">C461_12059</name>
</gene>
<sequence>MSRFSEADRDRIRSQLVEAGRELFAQFGFERTRISDVTEAVDIGTSTFYGFFDSKEALYVEVLCAERDRLESRIDEAVATANTPREEVRTLIETMFREVRSNPLISRLIVENELHALQEHLSDAERESLAASIQESDLSYADRWVELDAFRFDDPAVVSGLIRSLVFTTRSRETIMESGGTADYEAVEDALIETIVAGLFVDGDDGEGDNDGNSDP</sequence>
<dbReference type="InterPro" id="IPR050109">
    <property type="entry name" value="HTH-type_TetR-like_transc_reg"/>
</dbReference>
<dbReference type="InterPro" id="IPR009057">
    <property type="entry name" value="Homeodomain-like_sf"/>
</dbReference>
<dbReference type="SUPFAM" id="SSF46689">
    <property type="entry name" value="Homeodomain-like"/>
    <property type="match status" value="1"/>
</dbReference>
<dbReference type="EMBL" id="AOJI01000027">
    <property type="protein sequence ID" value="EMA66368.1"/>
    <property type="molecule type" value="Genomic_DNA"/>
</dbReference>
<dbReference type="PATRIC" id="fig|1230454.4.peg.2423"/>
<evidence type="ECO:0000313" key="4">
    <source>
        <dbReference type="EMBL" id="EMA66368.1"/>
    </source>
</evidence>
<dbReference type="Pfam" id="PF00440">
    <property type="entry name" value="TetR_N"/>
    <property type="match status" value="1"/>
</dbReference>
<organism evidence="4 5">
    <name type="scientific">Halorubrum aidingense JCM 13560</name>
    <dbReference type="NCBI Taxonomy" id="1230454"/>
    <lineage>
        <taxon>Archaea</taxon>
        <taxon>Methanobacteriati</taxon>
        <taxon>Methanobacteriota</taxon>
        <taxon>Stenosarchaea group</taxon>
        <taxon>Halobacteria</taxon>
        <taxon>Halobacteriales</taxon>
        <taxon>Haloferacaceae</taxon>
        <taxon>Halorubrum</taxon>
    </lineage>
</organism>
<dbReference type="SUPFAM" id="SSF48498">
    <property type="entry name" value="Tetracyclin repressor-like, C-terminal domain"/>
    <property type="match status" value="1"/>
</dbReference>
<protein>
    <submittedName>
        <fullName evidence="4">Transcription regulator</fullName>
    </submittedName>
</protein>
<dbReference type="PANTHER" id="PTHR30055:SF226">
    <property type="entry name" value="HTH-TYPE TRANSCRIPTIONAL REGULATOR PKSA"/>
    <property type="match status" value="1"/>
</dbReference>
<feature type="domain" description="HTH tetR-type" evidence="3">
    <location>
        <begin position="10"/>
        <end position="70"/>
    </location>
</feature>
<comment type="caution">
    <text evidence="4">The sequence shown here is derived from an EMBL/GenBank/DDBJ whole genome shotgun (WGS) entry which is preliminary data.</text>
</comment>
<dbReference type="STRING" id="1230454.C461_12059"/>
<reference evidence="4 5" key="1">
    <citation type="journal article" date="2014" name="PLoS Genet.">
        <title>Phylogenetically driven sequencing of extremely halophilic archaea reveals strategies for static and dynamic osmo-response.</title>
        <authorList>
            <person name="Becker E.A."/>
            <person name="Seitzer P.M."/>
            <person name="Tritt A."/>
            <person name="Larsen D."/>
            <person name="Krusor M."/>
            <person name="Yao A.I."/>
            <person name="Wu D."/>
            <person name="Madern D."/>
            <person name="Eisen J.A."/>
            <person name="Darling A.E."/>
            <person name="Facciotti M.T."/>
        </authorList>
    </citation>
    <scope>NUCLEOTIDE SEQUENCE [LARGE SCALE GENOMIC DNA]</scope>
    <source>
        <strain evidence="4 5">JCM 13560</strain>
    </source>
</reference>
<dbReference type="RefSeq" id="WP_008001560.1">
    <property type="nucleotide sequence ID" value="NZ_AOJI01000027.1"/>
</dbReference>
<evidence type="ECO:0000256" key="2">
    <source>
        <dbReference type="PROSITE-ProRule" id="PRU00335"/>
    </source>
</evidence>
<dbReference type="GO" id="GO:0000976">
    <property type="term" value="F:transcription cis-regulatory region binding"/>
    <property type="evidence" value="ECO:0007669"/>
    <property type="project" value="TreeGrafter"/>
</dbReference>
<dbReference type="PANTHER" id="PTHR30055">
    <property type="entry name" value="HTH-TYPE TRANSCRIPTIONAL REGULATOR RUTR"/>
    <property type="match status" value="1"/>
</dbReference>
<dbReference type="Gene3D" id="1.10.10.60">
    <property type="entry name" value="Homeodomain-like"/>
    <property type="match status" value="1"/>
</dbReference>